<keyword evidence="3" id="KW-1133">Transmembrane helix</keyword>
<feature type="domain" description="Rad50/SbcC-type AAA" evidence="4">
    <location>
        <begin position="5"/>
        <end position="221"/>
    </location>
</feature>
<evidence type="ECO:0000313" key="6">
    <source>
        <dbReference type="Proteomes" id="UP000245412"/>
    </source>
</evidence>
<evidence type="ECO:0000256" key="2">
    <source>
        <dbReference type="SAM" id="MobiDB-lite"/>
    </source>
</evidence>
<keyword evidence="1" id="KW-0175">Coiled coil</keyword>
<feature type="transmembrane region" description="Helical" evidence="3">
    <location>
        <begin position="282"/>
        <end position="302"/>
    </location>
</feature>
<evidence type="ECO:0000256" key="1">
    <source>
        <dbReference type="SAM" id="Coils"/>
    </source>
</evidence>
<feature type="region of interest" description="Disordered" evidence="2">
    <location>
        <begin position="334"/>
        <end position="358"/>
    </location>
</feature>
<keyword evidence="3" id="KW-0812">Transmembrane</keyword>
<dbReference type="InterPro" id="IPR038729">
    <property type="entry name" value="Rad50/SbcC_AAA"/>
</dbReference>
<evidence type="ECO:0000256" key="3">
    <source>
        <dbReference type="SAM" id="Phobius"/>
    </source>
</evidence>
<dbReference type="PANTHER" id="PTHR41259">
    <property type="entry name" value="DOUBLE-STRAND BREAK REPAIR RAD50 ATPASE, PUTATIVE-RELATED"/>
    <property type="match status" value="1"/>
</dbReference>
<comment type="caution">
    <text evidence="5">The sequence shown here is derived from an EMBL/GenBank/DDBJ whole genome shotgun (WGS) entry which is preliminary data.</text>
</comment>
<dbReference type="RefSeq" id="WP_109747831.1">
    <property type="nucleotide sequence ID" value="NZ_JANKBI010000022.1"/>
</dbReference>
<evidence type="ECO:0000259" key="4">
    <source>
        <dbReference type="Pfam" id="PF13476"/>
    </source>
</evidence>
<accession>A0AB73T0E4</accession>
<feature type="coiled-coil region" evidence="1">
    <location>
        <begin position="198"/>
        <end position="257"/>
    </location>
</feature>
<dbReference type="GO" id="GO:0006302">
    <property type="term" value="P:double-strand break repair"/>
    <property type="evidence" value="ECO:0007669"/>
    <property type="project" value="InterPro"/>
</dbReference>
<dbReference type="GO" id="GO:0016887">
    <property type="term" value="F:ATP hydrolysis activity"/>
    <property type="evidence" value="ECO:0007669"/>
    <property type="project" value="InterPro"/>
</dbReference>
<dbReference type="Pfam" id="PF13476">
    <property type="entry name" value="AAA_23"/>
    <property type="match status" value="1"/>
</dbReference>
<gene>
    <name evidence="5" type="ORF">C7383_11377</name>
</gene>
<feature type="transmembrane region" description="Helical" evidence="3">
    <location>
        <begin position="308"/>
        <end position="326"/>
    </location>
</feature>
<protein>
    <submittedName>
        <fullName evidence="5">AAA domain-containing protein</fullName>
    </submittedName>
</protein>
<dbReference type="EMBL" id="QGGY01000013">
    <property type="protein sequence ID" value="PWJ73291.1"/>
    <property type="molecule type" value="Genomic_DNA"/>
</dbReference>
<dbReference type="AlphaFoldDB" id="A0AB73T0E4"/>
<organism evidence="5 6">
    <name type="scientific">Murimonas intestini</name>
    <dbReference type="NCBI Taxonomy" id="1337051"/>
    <lineage>
        <taxon>Bacteria</taxon>
        <taxon>Bacillati</taxon>
        <taxon>Bacillota</taxon>
        <taxon>Clostridia</taxon>
        <taxon>Lachnospirales</taxon>
        <taxon>Lachnospiraceae</taxon>
        <taxon>Murimonas</taxon>
    </lineage>
</organism>
<dbReference type="InterPro" id="IPR027417">
    <property type="entry name" value="P-loop_NTPase"/>
</dbReference>
<keyword evidence="6" id="KW-1185">Reference proteome</keyword>
<name>A0AB73T0E4_9FIRM</name>
<reference evidence="5 6" key="1">
    <citation type="submission" date="2018-05" db="EMBL/GenBank/DDBJ databases">
        <authorList>
            <person name="Goeker M."/>
            <person name="Huntemann M."/>
            <person name="Clum A."/>
            <person name="Pillay M."/>
            <person name="Palaniappan K."/>
            <person name="Varghese N."/>
            <person name="Mikhailova N."/>
            <person name="Stamatis D."/>
            <person name="Reddy T."/>
            <person name="Daum C."/>
            <person name="Shapiro N."/>
            <person name="Ivanova N."/>
            <person name="Kyrpides N."/>
            <person name="Woyke T."/>
        </authorList>
    </citation>
    <scope>NUCLEOTIDE SEQUENCE [LARGE SCALE GENOMIC DNA]</scope>
    <source>
        <strain evidence="5 6">DSM 26524</strain>
    </source>
</reference>
<dbReference type="Proteomes" id="UP000245412">
    <property type="component" value="Unassembled WGS sequence"/>
</dbReference>
<sequence>MQLLELRLKNFGKFSGQRICFHPGVNIISGENEMGKTTIHSFIRGMLFGIIAQRGRAAKNDEYTLREPWENPYYYAGTLKLESGGKVFRIERNFQKRDKSVSLVCETDGEEMSVEHGDLEVLLEGMNEQAFRNTIFITQKSSATDAGLAEELKNYMTNLREAGDAGIYVEAALKSLNEKKKRTQSIISQEEAGNEEQAEQISRRMEYVRQELDSAEREVQERRMKSRELEERWKLAVMQYKKAADAARQQHKESEDVIRDSIGRSRREEAERRAALRKKRRALQLTAAFLSLAAFLGCIFLPSVTGKAAVAAVWLLCMLAGVWYVIRSGGSSQNEEMGADTYREPGPETGRIREPSYGTGTNAAKEAAKLAEGLESLQGERQKMSWGIEHLKAEIAEKKILLGNLEESLEEAHSLKGNLESLKKELEALELADRTIRTVSREGYLTLAEQVEEKASGIIREITEGKYTSISLDENMDVKVNTPDRLLKLSQVSRGTADQMYFAVRMAAGEVFTKGACMPVILDEAFAMYDDRRLFNTLKWLKKSGRQVILFTCHRREEEMMKRI</sequence>
<evidence type="ECO:0000313" key="5">
    <source>
        <dbReference type="EMBL" id="PWJ73291.1"/>
    </source>
</evidence>
<feature type="coiled-coil region" evidence="1">
    <location>
        <begin position="388"/>
        <end position="432"/>
    </location>
</feature>
<keyword evidence="3" id="KW-0472">Membrane</keyword>
<dbReference type="SUPFAM" id="SSF52540">
    <property type="entry name" value="P-loop containing nucleoside triphosphate hydrolases"/>
    <property type="match status" value="1"/>
</dbReference>
<dbReference type="PANTHER" id="PTHR41259:SF1">
    <property type="entry name" value="DOUBLE-STRAND BREAK REPAIR RAD50 ATPASE, PUTATIVE-RELATED"/>
    <property type="match status" value="1"/>
</dbReference>
<dbReference type="Gene3D" id="3.40.50.300">
    <property type="entry name" value="P-loop containing nucleotide triphosphate hydrolases"/>
    <property type="match status" value="2"/>
</dbReference>
<proteinExistence type="predicted"/>
<feature type="compositionally biased region" description="Basic and acidic residues" evidence="2">
    <location>
        <begin position="341"/>
        <end position="354"/>
    </location>
</feature>